<dbReference type="InterPro" id="IPR037401">
    <property type="entry name" value="SnoaL-like"/>
</dbReference>
<keyword evidence="3" id="KW-1185">Reference proteome</keyword>
<dbReference type="Proteomes" id="UP001500016">
    <property type="component" value="Unassembled WGS sequence"/>
</dbReference>
<comment type="caution">
    <text evidence="2">The sequence shown here is derived from an EMBL/GenBank/DDBJ whole genome shotgun (WGS) entry which is preliminary data.</text>
</comment>
<dbReference type="SUPFAM" id="SSF54427">
    <property type="entry name" value="NTF2-like"/>
    <property type="match status" value="1"/>
</dbReference>
<dbReference type="RefSeq" id="WP_344534747.1">
    <property type="nucleotide sequence ID" value="NZ_BAAAPE010000025.1"/>
</dbReference>
<name>A0ABN2WXR6_9ACTN</name>
<reference evidence="2 3" key="1">
    <citation type="journal article" date="2019" name="Int. J. Syst. Evol. Microbiol.">
        <title>The Global Catalogue of Microorganisms (GCM) 10K type strain sequencing project: providing services to taxonomists for standard genome sequencing and annotation.</title>
        <authorList>
            <consortium name="The Broad Institute Genomics Platform"/>
            <consortium name="The Broad Institute Genome Sequencing Center for Infectious Disease"/>
            <person name="Wu L."/>
            <person name="Ma J."/>
        </authorList>
    </citation>
    <scope>NUCLEOTIDE SEQUENCE [LARGE SCALE GENOMIC DNA]</scope>
    <source>
        <strain evidence="2 3">JCM 15478</strain>
    </source>
</reference>
<dbReference type="EMBL" id="BAAAPE010000025">
    <property type="protein sequence ID" value="GAA2101214.1"/>
    <property type="molecule type" value="Genomic_DNA"/>
</dbReference>
<proteinExistence type="predicted"/>
<dbReference type="Pfam" id="PF12680">
    <property type="entry name" value="SnoaL_2"/>
    <property type="match status" value="1"/>
</dbReference>
<dbReference type="InterPro" id="IPR032710">
    <property type="entry name" value="NTF2-like_dom_sf"/>
</dbReference>
<gene>
    <name evidence="2" type="ORF">GCM10009801_74290</name>
</gene>
<accession>A0ABN2WXR6</accession>
<evidence type="ECO:0000259" key="1">
    <source>
        <dbReference type="Pfam" id="PF12680"/>
    </source>
</evidence>
<organism evidence="2 3">
    <name type="scientific">Streptomyces albiaxialis</name>
    <dbReference type="NCBI Taxonomy" id="329523"/>
    <lineage>
        <taxon>Bacteria</taxon>
        <taxon>Bacillati</taxon>
        <taxon>Actinomycetota</taxon>
        <taxon>Actinomycetes</taxon>
        <taxon>Kitasatosporales</taxon>
        <taxon>Streptomycetaceae</taxon>
        <taxon>Streptomyces</taxon>
    </lineage>
</organism>
<protein>
    <submittedName>
        <fullName evidence="2">Nuclear transport factor 2 family protein</fullName>
    </submittedName>
</protein>
<feature type="domain" description="SnoaL-like" evidence="1">
    <location>
        <begin position="17"/>
        <end position="126"/>
    </location>
</feature>
<evidence type="ECO:0000313" key="3">
    <source>
        <dbReference type="Proteomes" id="UP001500016"/>
    </source>
</evidence>
<sequence length="151" mass="17215">MPEPSSSPHPGTVESRVRHLYEVFNTGELTRMLDYFAPDVEIVHPLGVREIGPGIAGVKRGHDEARAFFEQAPRTRGPMRLDPDEFLVAGNRVVVFGTREVHSLDGRSAVLDFVHSWTLADGKVTRFEDHFDTIEMCRLLRPEKFDHPDWH</sequence>
<evidence type="ECO:0000313" key="2">
    <source>
        <dbReference type="EMBL" id="GAA2101214.1"/>
    </source>
</evidence>
<dbReference type="Gene3D" id="3.10.450.50">
    <property type="match status" value="1"/>
</dbReference>